<accession>A0A1H9U8U3</accession>
<evidence type="ECO:0000313" key="1">
    <source>
        <dbReference type="EMBL" id="SES05681.1"/>
    </source>
</evidence>
<protein>
    <submittedName>
        <fullName evidence="1">Uncharacterized protein</fullName>
    </submittedName>
</protein>
<name>A0A1H9U8U3_9ACTN</name>
<reference evidence="1 2" key="1">
    <citation type="submission" date="2016-10" db="EMBL/GenBank/DDBJ databases">
        <authorList>
            <person name="de Groot N.N."/>
        </authorList>
    </citation>
    <scope>NUCLEOTIDE SEQUENCE [LARGE SCALE GENOMIC DNA]</scope>
    <source>
        <strain evidence="1 2">DSM 16859</strain>
    </source>
</reference>
<sequence>MVGARWDVMMFGPCLLPAPQEALVRGFRDGVVRWCCCAVVVVSLGSAAGCGSSPPGAPPAAVSSGSATPSADVVVSASMSQAELDAEAERVYRAFFAEEQKVLLAGGAEELPESVKPYITGDFEKMIEAGFQEVHRNRWKLQPDRSAEIVALKPDHSLLSVEVLAALVTCSDSRSSGFLTSEGELLPGGIDYASLYFSRNTDGQLKVFNSKSEEVTACPLEG</sequence>
<dbReference type="Proteomes" id="UP000198815">
    <property type="component" value="Unassembled WGS sequence"/>
</dbReference>
<proteinExistence type="predicted"/>
<gene>
    <name evidence="1" type="ORF">SAMN05443377_1485</name>
</gene>
<keyword evidence="2" id="KW-1185">Reference proteome</keyword>
<dbReference type="EMBL" id="FOGZ01000048">
    <property type="protein sequence ID" value="SES05681.1"/>
    <property type="molecule type" value="Genomic_DNA"/>
</dbReference>
<organism evidence="1 2">
    <name type="scientific">Propionibacterium cyclohexanicum</name>
    <dbReference type="NCBI Taxonomy" id="64702"/>
    <lineage>
        <taxon>Bacteria</taxon>
        <taxon>Bacillati</taxon>
        <taxon>Actinomycetota</taxon>
        <taxon>Actinomycetes</taxon>
        <taxon>Propionibacteriales</taxon>
        <taxon>Propionibacteriaceae</taxon>
        <taxon>Propionibacterium</taxon>
    </lineage>
</organism>
<dbReference type="AlphaFoldDB" id="A0A1H9U8U3"/>
<dbReference type="STRING" id="64702.SAMN05443377_1485"/>
<evidence type="ECO:0000313" key="2">
    <source>
        <dbReference type="Proteomes" id="UP000198815"/>
    </source>
</evidence>